<evidence type="ECO:0000313" key="3">
    <source>
        <dbReference type="EMBL" id="SMQ44864.1"/>
    </source>
</evidence>
<organism evidence="3 4">
    <name type="scientific">Zymoseptoria tritici (strain ST99CH_3D7)</name>
    <dbReference type="NCBI Taxonomy" id="1276538"/>
    <lineage>
        <taxon>Eukaryota</taxon>
        <taxon>Fungi</taxon>
        <taxon>Dikarya</taxon>
        <taxon>Ascomycota</taxon>
        <taxon>Pezizomycotina</taxon>
        <taxon>Dothideomycetes</taxon>
        <taxon>Dothideomycetidae</taxon>
        <taxon>Mycosphaerellales</taxon>
        <taxon>Mycosphaerellaceae</taxon>
        <taxon>Zymoseptoria</taxon>
    </lineage>
</organism>
<dbReference type="EMBL" id="LT853692">
    <property type="protein sequence ID" value="SMQ44864.1"/>
    <property type="molecule type" value="Genomic_DNA"/>
</dbReference>
<evidence type="ECO:0000256" key="1">
    <source>
        <dbReference type="SAM" id="MobiDB-lite"/>
    </source>
</evidence>
<keyword evidence="2" id="KW-0472">Membrane</keyword>
<evidence type="ECO:0000313" key="4">
    <source>
        <dbReference type="Proteomes" id="UP000215127"/>
    </source>
</evidence>
<evidence type="ECO:0000256" key="2">
    <source>
        <dbReference type="SAM" id="Phobius"/>
    </source>
</evidence>
<feature type="region of interest" description="Disordered" evidence="1">
    <location>
        <begin position="23"/>
        <end position="48"/>
    </location>
</feature>
<gene>
    <name evidence="3" type="ORF">ZT3D7_G8</name>
</gene>
<dbReference type="AlphaFoldDB" id="A0A1X7RBR9"/>
<protein>
    <submittedName>
        <fullName evidence="3">Uncharacterized protein</fullName>
    </submittedName>
</protein>
<dbReference type="Proteomes" id="UP000215127">
    <property type="component" value="Chromosome 1"/>
</dbReference>
<feature type="transmembrane region" description="Helical" evidence="2">
    <location>
        <begin position="52"/>
        <end position="76"/>
    </location>
</feature>
<keyword evidence="4" id="KW-1185">Reference proteome</keyword>
<keyword evidence="2" id="KW-1133">Transmembrane helix</keyword>
<sequence>MAGVQDPAFWKRFSTAAHLDLEQQHQAQQQTRKNRPDDWLSRQKAKRSRRTCICWTFWLCFFAFVAGVVVLVIWLLNSGVLGGKGGSGGGAGIGA</sequence>
<reference evidence="3 4" key="1">
    <citation type="submission" date="2016-06" db="EMBL/GenBank/DDBJ databases">
        <authorList>
            <person name="Kjaerup R.B."/>
            <person name="Dalgaard T.S."/>
            <person name="Juul-Madsen H.R."/>
        </authorList>
    </citation>
    <scope>NUCLEOTIDE SEQUENCE [LARGE SCALE GENOMIC DNA]</scope>
</reference>
<keyword evidence="2" id="KW-0812">Transmembrane</keyword>
<proteinExistence type="predicted"/>
<accession>A0A1X7RBR9</accession>
<name>A0A1X7RBR9_ZYMT9</name>